<organism evidence="2 3">
    <name type="scientific">Algoriphagus zhangzhouensis</name>
    <dbReference type="NCBI Taxonomy" id="1073327"/>
    <lineage>
        <taxon>Bacteria</taxon>
        <taxon>Pseudomonadati</taxon>
        <taxon>Bacteroidota</taxon>
        <taxon>Cytophagia</taxon>
        <taxon>Cytophagales</taxon>
        <taxon>Cyclobacteriaceae</taxon>
        <taxon>Algoriphagus</taxon>
    </lineage>
</organism>
<dbReference type="RefSeq" id="WP_134204308.1">
    <property type="nucleotide sequence ID" value="NZ_FRXN01000001.1"/>
</dbReference>
<evidence type="ECO:0008006" key="4">
    <source>
        <dbReference type="Google" id="ProtNLM"/>
    </source>
</evidence>
<evidence type="ECO:0000313" key="2">
    <source>
        <dbReference type="EMBL" id="SHO60000.1"/>
    </source>
</evidence>
<gene>
    <name evidence="2" type="ORF">SAMN04488108_0505</name>
</gene>
<name>A0A1M7Z5E4_9BACT</name>
<feature type="chain" id="PRO_5012161482" description="Extracellular endo-alpha-(1-&gt;5)-L-arabinanase C-terminal domain-containing protein" evidence="1">
    <location>
        <begin position="28"/>
        <end position="124"/>
    </location>
</feature>
<dbReference type="AlphaFoldDB" id="A0A1M7Z5E4"/>
<sequence>MKLKNYTFLFSLVLIFSLMSFQLPSNVEESFDGKWEVLVKDTPQGNATIPMRFETVDGATKGYFLETPDGEEKAMTSVSIKEGKLTAYFTITGYDVYISLQKIDDDNASGSLMDMFPAEGKRVK</sequence>
<dbReference type="EMBL" id="FRXN01000001">
    <property type="protein sequence ID" value="SHO60000.1"/>
    <property type="molecule type" value="Genomic_DNA"/>
</dbReference>
<feature type="signal peptide" evidence="1">
    <location>
        <begin position="1"/>
        <end position="27"/>
    </location>
</feature>
<keyword evidence="1" id="KW-0732">Signal</keyword>
<proteinExistence type="predicted"/>
<evidence type="ECO:0000256" key="1">
    <source>
        <dbReference type="SAM" id="SignalP"/>
    </source>
</evidence>
<reference evidence="3" key="1">
    <citation type="submission" date="2016-12" db="EMBL/GenBank/DDBJ databases">
        <authorList>
            <person name="Varghese N."/>
            <person name="Submissions S."/>
        </authorList>
    </citation>
    <scope>NUCLEOTIDE SEQUENCE [LARGE SCALE GENOMIC DNA]</scope>
    <source>
        <strain evidence="3">DSM 25035</strain>
    </source>
</reference>
<dbReference type="STRING" id="1073327.SAMN04488108_0505"/>
<accession>A0A1M7Z5E4</accession>
<keyword evidence="3" id="KW-1185">Reference proteome</keyword>
<dbReference type="OrthoDB" id="1100674at2"/>
<protein>
    <recommendedName>
        <fullName evidence="4">Extracellular endo-alpha-(1-&gt;5)-L-arabinanase C-terminal domain-containing protein</fullName>
    </recommendedName>
</protein>
<dbReference type="Proteomes" id="UP000184609">
    <property type="component" value="Unassembled WGS sequence"/>
</dbReference>
<evidence type="ECO:0000313" key="3">
    <source>
        <dbReference type="Proteomes" id="UP000184609"/>
    </source>
</evidence>